<gene>
    <name evidence="2" type="ORF">pEaSNUABM1_00039</name>
</gene>
<evidence type="ECO:0000256" key="1">
    <source>
        <dbReference type="SAM" id="MobiDB-lite"/>
    </source>
</evidence>
<proteinExistence type="predicted"/>
<name>A0AAE7XN43_9CAUD</name>
<dbReference type="EMBL" id="MZ443776">
    <property type="protein sequence ID" value="QZE57248.1"/>
    <property type="molecule type" value="Genomic_DNA"/>
</dbReference>
<keyword evidence="3" id="KW-1185">Reference proteome</keyword>
<sequence>MSQPNEAPKADDMDLSMNIPGLDPDAVAPNGVDAAASDEGCEGGACKI</sequence>
<reference evidence="2 3" key="1">
    <citation type="submission" date="2021-06" db="EMBL/GenBank/DDBJ databases">
        <title>Complete genome sequence of Erwinia phage pEa_SNUABM_1.</title>
        <authorList>
            <person name="Kim S.G."/>
            <person name="Park S.C."/>
        </authorList>
    </citation>
    <scope>NUCLEOTIDE SEQUENCE [LARGE SCALE GENOMIC DNA]</scope>
</reference>
<protein>
    <submittedName>
        <fullName evidence="2">Uncharacterized protein</fullName>
    </submittedName>
</protein>
<accession>A0AAE7XN43</accession>
<feature type="region of interest" description="Disordered" evidence="1">
    <location>
        <begin position="1"/>
        <end position="48"/>
    </location>
</feature>
<evidence type="ECO:0000313" key="2">
    <source>
        <dbReference type="EMBL" id="QZE57248.1"/>
    </source>
</evidence>
<dbReference type="Proteomes" id="UP000827973">
    <property type="component" value="Segment"/>
</dbReference>
<evidence type="ECO:0000313" key="3">
    <source>
        <dbReference type="Proteomes" id="UP000827973"/>
    </source>
</evidence>
<organism evidence="2 3">
    <name type="scientific">Erwinia phage pEa_SNUABM_1</name>
    <dbReference type="NCBI Taxonomy" id="2869543"/>
    <lineage>
        <taxon>Viruses</taxon>
        <taxon>Duplodnaviria</taxon>
        <taxon>Heunggongvirae</taxon>
        <taxon>Uroviricota</taxon>
        <taxon>Caudoviricetes</taxon>
        <taxon>Alexandravirus</taxon>
        <taxon>Alexandravirus SNUABM1</taxon>
    </lineage>
</organism>